<dbReference type="RefSeq" id="WP_135544695.1">
    <property type="nucleotide sequence ID" value="NZ_SPQQ01000001.1"/>
</dbReference>
<gene>
    <name evidence="2" type="ORF">E4K67_01815</name>
</gene>
<proteinExistence type="predicted"/>
<dbReference type="EMBL" id="SPQQ01000001">
    <property type="protein sequence ID" value="TGE39756.1"/>
    <property type="molecule type" value="Genomic_DNA"/>
</dbReference>
<evidence type="ECO:0000313" key="2">
    <source>
        <dbReference type="EMBL" id="TGE39756.1"/>
    </source>
</evidence>
<comment type="caution">
    <text evidence="2">The sequence shown here is derived from an EMBL/GenBank/DDBJ whole genome shotgun (WGS) entry which is preliminary data.</text>
</comment>
<dbReference type="OrthoDB" id="9916362at2"/>
<protein>
    <recommendedName>
        <fullName evidence="4">DUF2938 family protein</fullName>
    </recommendedName>
</protein>
<accession>A0A4Z0RDZ1</accession>
<name>A0A4Z0RDZ1_9FIRM</name>
<keyword evidence="1" id="KW-0812">Transmembrane</keyword>
<evidence type="ECO:0008006" key="4">
    <source>
        <dbReference type="Google" id="ProtNLM"/>
    </source>
</evidence>
<evidence type="ECO:0000313" key="3">
    <source>
        <dbReference type="Proteomes" id="UP000298460"/>
    </source>
</evidence>
<evidence type="ECO:0000256" key="1">
    <source>
        <dbReference type="SAM" id="Phobius"/>
    </source>
</evidence>
<keyword evidence="1" id="KW-0472">Membrane</keyword>
<dbReference type="AlphaFoldDB" id="A0A4Z0RDZ1"/>
<feature type="transmembrane region" description="Helical" evidence="1">
    <location>
        <begin position="6"/>
        <end position="27"/>
    </location>
</feature>
<keyword evidence="3" id="KW-1185">Reference proteome</keyword>
<reference evidence="2 3" key="1">
    <citation type="submission" date="2019-03" db="EMBL/GenBank/DDBJ databases">
        <title>Draft Genome Sequence of Desulfosporosinus fructosivorans Strain 63.6F, Isolated from Marine Sediment in the Baltic Sea.</title>
        <authorList>
            <person name="Hausmann B."/>
            <person name="Vandieken V."/>
            <person name="Pjevac P."/>
            <person name="Schreck K."/>
            <person name="Herbold C.W."/>
            <person name="Loy A."/>
        </authorList>
    </citation>
    <scope>NUCLEOTIDE SEQUENCE [LARGE SCALE GENOMIC DNA]</scope>
    <source>
        <strain evidence="2 3">63.6F</strain>
    </source>
</reference>
<feature type="transmembrane region" description="Helical" evidence="1">
    <location>
        <begin position="63"/>
        <end position="83"/>
    </location>
</feature>
<dbReference type="Proteomes" id="UP000298460">
    <property type="component" value="Unassembled WGS sequence"/>
</dbReference>
<feature type="transmembrane region" description="Helical" evidence="1">
    <location>
        <begin position="89"/>
        <end position="108"/>
    </location>
</feature>
<feature type="transmembrane region" description="Helical" evidence="1">
    <location>
        <begin position="129"/>
        <end position="146"/>
    </location>
</feature>
<sequence>MIELDYFTKMVLAGMMAVVIETAIDYLQYKFHTIENTVITYAASILLPDDEPLDKLSAQAVGLMGHFIMGAGAGIIIGLVLLFTGASNAYLKGMGVGAFYWLIMHRGLTSKFWVKPSANISSGPAAIEILKHILIGLLTVRFSFWLS</sequence>
<keyword evidence="1" id="KW-1133">Transmembrane helix</keyword>
<organism evidence="2 3">
    <name type="scientific">Desulfosporosinus fructosivorans</name>
    <dbReference type="NCBI Taxonomy" id="2018669"/>
    <lineage>
        <taxon>Bacteria</taxon>
        <taxon>Bacillati</taxon>
        <taxon>Bacillota</taxon>
        <taxon>Clostridia</taxon>
        <taxon>Eubacteriales</taxon>
        <taxon>Desulfitobacteriaceae</taxon>
        <taxon>Desulfosporosinus</taxon>
    </lineage>
</organism>